<accession>A0A853CVP8</accession>
<proteinExistence type="predicted"/>
<dbReference type="Proteomes" id="UP000578352">
    <property type="component" value="Unassembled WGS sequence"/>
</dbReference>
<reference evidence="1 2" key="1">
    <citation type="submission" date="2020-07" db="EMBL/GenBank/DDBJ databases">
        <title>Sequencing the genomes of 1000 actinobacteria strains.</title>
        <authorList>
            <person name="Klenk H.-P."/>
        </authorList>
    </citation>
    <scope>NUCLEOTIDE SEQUENCE [LARGE SCALE GENOMIC DNA]</scope>
    <source>
        <strain evidence="1 2">DSM 15165</strain>
    </source>
</reference>
<dbReference type="AlphaFoldDB" id="A0A853CVP8"/>
<protein>
    <submittedName>
        <fullName evidence="1">Uncharacterized protein</fullName>
    </submittedName>
</protein>
<comment type="caution">
    <text evidence="1">The sequence shown here is derived from an EMBL/GenBank/DDBJ whole genome shotgun (WGS) entry which is preliminary data.</text>
</comment>
<dbReference type="EMBL" id="JACCFL010000001">
    <property type="protein sequence ID" value="NYJ22645.1"/>
    <property type="molecule type" value="Genomic_DNA"/>
</dbReference>
<evidence type="ECO:0000313" key="2">
    <source>
        <dbReference type="Proteomes" id="UP000578352"/>
    </source>
</evidence>
<name>A0A853CVP8_9MICO</name>
<dbReference type="RefSeq" id="WP_281369273.1">
    <property type="nucleotide sequence ID" value="NZ_BAABEH010000001.1"/>
</dbReference>
<gene>
    <name evidence="1" type="ORF">HNR13_000932</name>
</gene>
<evidence type="ECO:0000313" key="1">
    <source>
        <dbReference type="EMBL" id="NYJ22645.1"/>
    </source>
</evidence>
<organism evidence="1 2">
    <name type="scientific">Leifsonia shinshuensis</name>
    <dbReference type="NCBI Taxonomy" id="150026"/>
    <lineage>
        <taxon>Bacteria</taxon>
        <taxon>Bacillati</taxon>
        <taxon>Actinomycetota</taxon>
        <taxon>Actinomycetes</taxon>
        <taxon>Micrococcales</taxon>
        <taxon>Microbacteriaceae</taxon>
        <taxon>Leifsonia</taxon>
    </lineage>
</organism>
<sequence length="41" mass="4453">MVESASTEATEPDNRIEAGYLQERIEDLTQAFGLPSEGPSL</sequence>